<accession>A0AAU9UDT2</accession>
<dbReference type="EMBL" id="CAKOGL010000016">
    <property type="protein sequence ID" value="CAH2096081.1"/>
    <property type="molecule type" value="Genomic_DNA"/>
</dbReference>
<evidence type="ECO:0000313" key="1">
    <source>
        <dbReference type="EMBL" id="CAH2096081.1"/>
    </source>
</evidence>
<name>A0AAU9UDT2_EUPED</name>
<comment type="caution">
    <text evidence="1">The sequence shown here is derived from an EMBL/GenBank/DDBJ whole genome shotgun (WGS) entry which is preliminary data.</text>
</comment>
<keyword evidence="2" id="KW-1185">Reference proteome</keyword>
<sequence>MSLNSFMQQNIVIKCCLPVSNITREIHTSDSRKLLPTRFEVETTTEHAANLKSSQSPAPIAVSAQFPVELMVCQYCSPPLLLVVQTGNKTAMPSRGGFMRNGHFIYFSCKSFFLIHCYHPYFKVDMNTNWVDISILKAFQISITLYSTTGYMKR</sequence>
<dbReference type="AlphaFoldDB" id="A0AAU9UDT2"/>
<protein>
    <submittedName>
        <fullName evidence="1">Uncharacterized protein</fullName>
    </submittedName>
</protein>
<proteinExistence type="predicted"/>
<evidence type="ECO:0000313" key="2">
    <source>
        <dbReference type="Proteomes" id="UP001153954"/>
    </source>
</evidence>
<reference evidence="1" key="1">
    <citation type="submission" date="2022-03" db="EMBL/GenBank/DDBJ databases">
        <authorList>
            <person name="Tunstrom K."/>
        </authorList>
    </citation>
    <scope>NUCLEOTIDE SEQUENCE</scope>
</reference>
<gene>
    <name evidence="1" type="ORF">EEDITHA_LOCUS11462</name>
</gene>
<organism evidence="1 2">
    <name type="scientific">Euphydryas editha</name>
    <name type="common">Edith's checkerspot</name>
    <dbReference type="NCBI Taxonomy" id="104508"/>
    <lineage>
        <taxon>Eukaryota</taxon>
        <taxon>Metazoa</taxon>
        <taxon>Ecdysozoa</taxon>
        <taxon>Arthropoda</taxon>
        <taxon>Hexapoda</taxon>
        <taxon>Insecta</taxon>
        <taxon>Pterygota</taxon>
        <taxon>Neoptera</taxon>
        <taxon>Endopterygota</taxon>
        <taxon>Lepidoptera</taxon>
        <taxon>Glossata</taxon>
        <taxon>Ditrysia</taxon>
        <taxon>Papilionoidea</taxon>
        <taxon>Nymphalidae</taxon>
        <taxon>Nymphalinae</taxon>
        <taxon>Euphydryas</taxon>
    </lineage>
</organism>
<dbReference type="Proteomes" id="UP001153954">
    <property type="component" value="Unassembled WGS sequence"/>
</dbReference>